<dbReference type="EMBL" id="HACA01007709">
    <property type="protein sequence ID" value="CDW25070.1"/>
    <property type="molecule type" value="Transcribed_RNA"/>
</dbReference>
<evidence type="ECO:0000313" key="1">
    <source>
        <dbReference type="EMBL" id="CDW25070.1"/>
    </source>
</evidence>
<organism evidence="1">
    <name type="scientific">Lepeophtheirus salmonis</name>
    <name type="common">Salmon louse</name>
    <name type="synonym">Caligus salmonis</name>
    <dbReference type="NCBI Taxonomy" id="72036"/>
    <lineage>
        <taxon>Eukaryota</taxon>
        <taxon>Metazoa</taxon>
        <taxon>Ecdysozoa</taxon>
        <taxon>Arthropoda</taxon>
        <taxon>Crustacea</taxon>
        <taxon>Multicrustacea</taxon>
        <taxon>Hexanauplia</taxon>
        <taxon>Copepoda</taxon>
        <taxon>Siphonostomatoida</taxon>
        <taxon>Caligidae</taxon>
        <taxon>Lepeophtheirus</taxon>
    </lineage>
</organism>
<protein>
    <submittedName>
        <fullName evidence="1">Uncharacterized protein</fullName>
    </submittedName>
</protein>
<accession>A0A0K2TGU7</accession>
<reference evidence="1" key="1">
    <citation type="submission" date="2014-05" db="EMBL/GenBank/DDBJ databases">
        <authorList>
            <person name="Chronopoulou M."/>
        </authorList>
    </citation>
    <scope>NUCLEOTIDE SEQUENCE</scope>
    <source>
        <tissue evidence="1">Whole organism</tissue>
    </source>
</reference>
<name>A0A0K2TGU7_LEPSM</name>
<sequence>MPGRDICNFLEI</sequence>
<proteinExistence type="predicted"/>